<proteinExistence type="predicted"/>
<gene>
    <name evidence="1" type="ORF">ZHAS_00001895</name>
</gene>
<evidence type="ECO:0000313" key="3">
    <source>
        <dbReference type="Proteomes" id="UP000030765"/>
    </source>
</evidence>
<reference evidence="1 3" key="1">
    <citation type="journal article" date="2014" name="BMC Genomics">
        <title>Genome sequence of Anopheles sinensis provides insight into genetics basis of mosquito competence for malaria parasites.</title>
        <authorList>
            <person name="Zhou D."/>
            <person name="Zhang D."/>
            <person name="Ding G."/>
            <person name="Shi L."/>
            <person name="Hou Q."/>
            <person name="Ye Y."/>
            <person name="Xu Y."/>
            <person name="Zhou H."/>
            <person name="Xiong C."/>
            <person name="Li S."/>
            <person name="Yu J."/>
            <person name="Hong S."/>
            <person name="Yu X."/>
            <person name="Zou P."/>
            <person name="Chen C."/>
            <person name="Chang X."/>
            <person name="Wang W."/>
            <person name="Lv Y."/>
            <person name="Sun Y."/>
            <person name="Ma L."/>
            <person name="Shen B."/>
            <person name="Zhu C."/>
        </authorList>
    </citation>
    <scope>NUCLEOTIDE SEQUENCE [LARGE SCALE GENOMIC DNA]</scope>
</reference>
<dbReference type="AlphaFoldDB" id="A0A084VBN4"/>
<name>A0A084VBN4_ANOSI</name>
<dbReference type="EMBL" id="KE524468">
    <property type="protein sequence ID" value="KFB35378.1"/>
    <property type="molecule type" value="Genomic_DNA"/>
</dbReference>
<reference evidence="2" key="2">
    <citation type="submission" date="2020-05" db="UniProtKB">
        <authorList>
            <consortium name="EnsemblMetazoa"/>
        </authorList>
    </citation>
    <scope>IDENTIFICATION</scope>
</reference>
<sequence length="119" mass="14258">MMVLCGYRDCFRHLSFQQRRVLRVERDKSGTLLYFLFAYTLVCIRRHLLQYQHRLRTETVFYCGQPGSDRDDNDVQRCYRYGSLPSTLQLMMMDLPCRREEQHSGYSMASFLGICFMTK</sequence>
<keyword evidence="3" id="KW-1185">Reference proteome</keyword>
<accession>A0A084VBN4</accession>
<dbReference type="VEuPathDB" id="VectorBase:ASIC001895"/>
<dbReference type="EMBL" id="ATLV01008356">
    <property type="status" value="NOT_ANNOTATED_CDS"/>
    <property type="molecule type" value="Genomic_DNA"/>
</dbReference>
<dbReference type="Proteomes" id="UP000030765">
    <property type="component" value="Unassembled WGS sequence"/>
</dbReference>
<protein>
    <submittedName>
        <fullName evidence="1 2">Uncharacterized protein</fullName>
    </submittedName>
</protein>
<organism evidence="1">
    <name type="scientific">Anopheles sinensis</name>
    <name type="common">Mosquito</name>
    <dbReference type="NCBI Taxonomy" id="74873"/>
    <lineage>
        <taxon>Eukaryota</taxon>
        <taxon>Metazoa</taxon>
        <taxon>Ecdysozoa</taxon>
        <taxon>Arthropoda</taxon>
        <taxon>Hexapoda</taxon>
        <taxon>Insecta</taxon>
        <taxon>Pterygota</taxon>
        <taxon>Neoptera</taxon>
        <taxon>Endopterygota</taxon>
        <taxon>Diptera</taxon>
        <taxon>Nematocera</taxon>
        <taxon>Culicoidea</taxon>
        <taxon>Culicidae</taxon>
        <taxon>Anophelinae</taxon>
        <taxon>Anopheles</taxon>
    </lineage>
</organism>
<evidence type="ECO:0000313" key="2">
    <source>
        <dbReference type="EnsemblMetazoa" id="ASIC001895-PA"/>
    </source>
</evidence>
<dbReference type="EnsemblMetazoa" id="ASIC001895-RA">
    <property type="protein sequence ID" value="ASIC001895-PA"/>
    <property type="gene ID" value="ASIC001895"/>
</dbReference>
<evidence type="ECO:0000313" key="1">
    <source>
        <dbReference type="EMBL" id="KFB35378.1"/>
    </source>
</evidence>